<organism evidence="17 18">
    <name type="scientific">Streptomyces mirabilis</name>
    <dbReference type="NCBI Taxonomy" id="68239"/>
    <lineage>
        <taxon>Bacteria</taxon>
        <taxon>Bacillati</taxon>
        <taxon>Actinomycetota</taxon>
        <taxon>Actinomycetes</taxon>
        <taxon>Kitasatosporales</taxon>
        <taxon>Streptomycetaceae</taxon>
        <taxon>Streptomyces</taxon>
    </lineage>
</organism>
<dbReference type="Gene3D" id="3.30.450.20">
    <property type="entry name" value="PAS domain"/>
    <property type="match status" value="2"/>
</dbReference>
<dbReference type="InterPro" id="IPR000014">
    <property type="entry name" value="PAS"/>
</dbReference>
<dbReference type="Pfam" id="PF07228">
    <property type="entry name" value="SpoIIE"/>
    <property type="match status" value="1"/>
</dbReference>
<dbReference type="PANTHER" id="PTHR43156">
    <property type="entry name" value="STAGE II SPORULATION PROTEIN E-RELATED"/>
    <property type="match status" value="1"/>
</dbReference>
<sequence length="685" mass="72622">MAVTGQSDSDGGAPVVGQPTVGHPSVFRDLLPMAVWAIDHDGRVWQWALAAEQLLGWRPEEILGQDGLPLLVPECNHELAADLIGGAQAGETVVGAYPVRHRDGHLVDMEMWICPIADPQGRPGMTVIAAETSSVRRMRDSLAALEGLFGQSPIGLALLDQELRYVRVNDALADMNGLPAADHIGKRIHDVAPGIDHAAVEASMRRVLQTGRAVIDLRTGRTAAAPDQDRVWSCSYAPLTDGDGERLGVIASVIDITENQADHLRAERARQRFALLAEAGERIGTTLDLRQAARGLAQILVPQLADTAEVLVWEGVLAPDDVCVSAQGLLHHLAVAGPGPARPAGGPAPEMTCRIPPGSVYATVLAEARPRTVPLPLPTMNTVPADPMAGLFACSAPGTARLIPLDARGKVLGLVIATRTRSEPFDEQDTVLINELVARAALNIDNARLYASRREAALTLQRSLLKPLPTVPGLELASGYLPASSDNEVGGDWLDVLTLPDTTTGLIIGDVMGHGIRAAAFMGQLRTMARALASQSVPPIDLLQQLDATVADFGDSELATCAYAVYDPATASCLITRAGHPPPLLVDPHGAVRFLDGTCGPPLGAPASDAFESERVPLPPGSLLALYTDGLIESHDHDLDHGLGRLAHALGQPRQTLCETRDHVFSQLLPTPLHDDVAILLARPR</sequence>
<comment type="catalytic activity">
    <reaction evidence="12">
        <text>O-phospho-L-seryl-[protein] + H2O = L-seryl-[protein] + phosphate</text>
        <dbReference type="Rhea" id="RHEA:20629"/>
        <dbReference type="Rhea" id="RHEA-COMP:9863"/>
        <dbReference type="Rhea" id="RHEA-COMP:11604"/>
        <dbReference type="ChEBI" id="CHEBI:15377"/>
        <dbReference type="ChEBI" id="CHEBI:29999"/>
        <dbReference type="ChEBI" id="CHEBI:43474"/>
        <dbReference type="ChEBI" id="CHEBI:83421"/>
        <dbReference type="EC" id="3.1.3.16"/>
    </reaction>
</comment>
<keyword evidence="9" id="KW-0460">Magnesium</keyword>
<dbReference type="EC" id="3.1.3.16" evidence="1"/>
<dbReference type="GO" id="GO:0004722">
    <property type="term" value="F:protein serine/threonine phosphatase activity"/>
    <property type="evidence" value="ECO:0007669"/>
    <property type="project" value="UniProtKB-EC"/>
</dbReference>
<keyword evidence="4" id="KW-0479">Metal-binding</keyword>
<evidence type="ECO:0000256" key="13">
    <source>
        <dbReference type="ARBA" id="ARBA00056274"/>
    </source>
</evidence>
<dbReference type="SMART" id="SM00091">
    <property type="entry name" value="PAS"/>
    <property type="match status" value="2"/>
</dbReference>
<evidence type="ECO:0000259" key="16">
    <source>
        <dbReference type="PROSITE" id="PS50112"/>
    </source>
</evidence>
<dbReference type="FunFam" id="3.60.40.10:FF:000005">
    <property type="entry name" value="Serine/threonine protein phosphatase"/>
    <property type="match status" value="1"/>
</dbReference>
<keyword evidence="7" id="KW-0378">Hydrolase</keyword>
<gene>
    <name evidence="17" type="ORF">SAMN02787118_15026</name>
</gene>
<protein>
    <recommendedName>
        <fullName evidence="1">protein-serine/threonine phosphatase</fullName>
        <ecNumber evidence="1">3.1.3.16</ecNumber>
    </recommendedName>
    <alternativeName>
        <fullName evidence="15">Protein-serine/threonine phosphatase</fullName>
    </alternativeName>
    <alternativeName>
        <fullName evidence="14">Serine/threonine-protein kinase</fullName>
    </alternativeName>
</protein>
<dbReference type="Pfam" id="PF08448">
    <property type="entry name" value="PAS_4"/>
    <property type="match status" value="1"/>
</dbReference>
<evidence type="ECO:0000313" key="17">
    <source>
        <dbReference type="EMBL" id="SFH15521.1"/>
    </source>
</evidence>
<keyword evidence="6" id="KW-0418">Kinase</keyword>
<evidence type="ECO:0000256" key="3">
    <source>
        <dbReference type="ARBA" id="ARBA00022679"/>
    </source>
</evidence>
<accession>A0A1I2XTU9</accession>
<evidence type="ECO:0000256" key="10">
    <source>
        <dbReference type="ARBA" id="ARBA00022912"/>
    </source>
</evidence>
<evidence type="ECO:0000256" key="4">
    <source>
        <dbReference type="ARBA" id="ARBA00022723"/>
    </source>
</evidence>
<evidence type="ECO:0000256" key="14">
    <source>
        <dbReference type="ARBA" id="ARBA00075117"/>
    </source>
</evidence>
<reference evidence="17 18" key="1">
    <citation type="submission" date="2016-10" db="EMBL/GenBank/DDBJ databases">
        <authorList>
            <person name="de Groot N.N."/>
        </authorList>
    </citation>
    <scope>NUCLEOTIDE SEQUENCE [LARGE SCALE GENOMIC DNA]</scope>
    <source>
        <strain evidence="17 18">OK461</strain>
    </source>
</reference>
<keyword evidence="5" id="KW-0547">Nucleotide-binding</keyword>
<dbReference type="SUPFAM" id="SSF55785">
    <property type="entry name" value="PYP-like sensor domain (PAS domain)"/>
    <property type="match status" value="2"/>
</dbReference>
<dbReference type="Proteomes" id="UP000181942">
    <property type="component" value="Unassembled WGS sequence"/>
</dbReference>
<dbReference type="OrthoDB" id="118142at2"/>
<keyword evidence="3" id="KW-0808">Transferase</keyword>
<dbReference type="InterPro" id="IPR001932">
    <property type="entry name" value="PPM-type_phosphatase-like_dom"/>
</dbReference>
<evidence type="ECO:0000256" key="5">
    <source>
        <dbReference type="ARBA" id="ARBA00022741"/>
    </source>
</evidence>
<dbReference type="RefSeq" id="WP_075033767.1">
    <property type="nucleotide sequence ID" value="NZ_FONR01000050.1"/>
</dbReference>
<keyword evidence="10" id="KW-0904">Protein phosphatase</keyword>
<dbReference type="Pfam" id="PF00989">
    <property type="entry name" value="PAS"/>
    <property type="match status" value="1"/>
</dbReference>
<dbReference type="CDD" id="cd00130">
    <property type="entry name" value="PAS"/>
    <property type="match status" value="2"/>
</dbReference>
<keyword evidence="2" id="KW-0597">Phosphoprotein</keyword>
<dbReference type="GO" id="GO:0005524">
    <property type="term" value="F:ATP binding"/>
    <property type="evidence" value="ECO:0007669"/>
    <property type="project" value="UniProtKB-KW"/>
</dbReference>
<dbReference type="InterPro" id="IPR013767">
    <property type="entry name" value="PAS_fold"/>
</dbReference>
<feature type="domain" description="PAS" evidence="16">
    <location>
        <begin position="141"/>
        <end position="211"/>
    </location>
</feature>
<dbReference type="InterPro" id="IPR052016">
    <property type="entry name" value="Bact_Sigma-Reg"/>
</dbReference>
<dbReference type="Gene3D" id="3.60.40.10">
    <property type="entry name" value="PPM-type phosphatase domain"/>
    <property type="match status" value="1"/>
</dbReference>
<keyword evidence="11" id="KW-0464">Manganese</keyword>
<evidence type="ECO:0000256" key="8">
    <source>
        <dbReference type="ARBA" id="ARBA00022840"/>
    </source>
</evidence>
<dbReference type="EMBL" id="FONR01000050">
    <property type="protein sequence ID" value="SFH15521.1"/>
    <property type="molecule type" value="Genomic_DNA"/>
</dbReference>
<evidence type="ECO:0000313" key="18">
    <source>
        <dbReference type="Proteomes" id="UP000181942"/>
    </source>
</evidence>
<keyword evidence="8" id="KW-0067">ATP-binding</keyword>
<evidence type="ECO:0000256" key="9">
    <source>
        <dbReference type="ARBA" id="ARBA00022842"/>
    </source>
</evidence>
<evidence type="ECO:0000256" key="6">
    <source>
        <dbReference type="ARBA" id="ARBA00022777"/>
    </source>
</evidence>
<feature type="domain" description="PAS" evidence="16">
    <location>
        <begin position="29"/>
        <end position="74"/>
    </location>
</feature>
<dbReference type="NCBIfam" id="TIGR00229">
    <property type="entry name" value="sensory_box"/>
    <property type="match status" value="2"/>
</dbReference>
<evidence type="ECO:0000256" key="12">
    <source>
        <dbReference type="ARBA" id="ARBA00047761"/>
    </source>
</evidence>
<dbReference type="GO" id="GO:0006355">
    <property type="term" value="P:regulation of DNA-templated transcription"/>
    <property type="evidence" value="ECO:0007669"/>
    <property type="project" value="InterPro"/>
</dbReference>
<evidence type="ECO:0000256" key="11">
    <source>
        <dbReference type="ARBA" id="ARBA00023211"/>
    </source>
</evidence>
<dbReference type="SUPFAM" id="SSF55781">
    <property type="entry name" value="GAF domain-like"/>
    <property type="match status" value="1"/>
</dbReference>
<dbReference type="GO" id="GO:0046872">
    <property type="term" value="F:metal ion binding"/>
    <property type="evidence" value="ECO:0007669"/>
    <property type="project" value="UniProtKB-KW"/>
</dbReference>
<dbReference type="GO" id="GO:0016301">
    <property type="term" value="F:kinase activity"/>
    <property type="evidence" value="ECO:0007669"/>
    <property type="project" value="UniProtKB-KW"/>
</dbReference>
<dbReference type="AlphaFoldDB" id="A0A1I2XTU9"/>
<comment type="function">
    <text evidence="13">Primarily acts as an independent SigF regulator that is sensitive to the osmosensory signal, mediating the cross talk of PknD with the SigF regulon. Possesses both phosphatase and kinase activities. The kinase domain functions as a classic anti-sigma factor-like kinase to phosphorylate the anti-anti-sigma factor domain at the canonical regulatory site, and the phosphatase domain antagonizes this activity.</text>
</comment>
<dbReference type="InterPro" id="IPR029016">
    <property type="entry name" value="GAF-like_dom_sf"/>
</dbReference>
<name>A0A1I2XTU9_9ACTN</name>
<evidence type="ECO:0000256" key="1">
    <source>
        <dbReference type="ARBA" id="ARBA00013081"/>
    </source>
</evidence>
<dbReference type="SMART" id="SM00331">
    <property type="entry name" value="PP2C_SIG"/>
    <property type="match status" value="1"/>
</dbReference>
<evidence type="ECO:0000256" key="7">
    <source>
        <dbReference type="ARBA" id="ARBA00022801"/>
    </source>
</evidence>
<dbReference type="InterPro" id="IPR035965">
    <property type="entry name" value="PAS-like_dom_sf"/>
</dbReference>
<dbReference type="PANTHER" id="PTHR43156:SF2">
    <property type="entry name" value="STAGE II SPORULATION PROTEIN E"/>
    <property type="match status" value="1"/>
</dbReference>
<evidence type="ECO:0000256" key="15">
    <source>
        <dbReference type="ARBA" id="ARBA00081350"/>
    </source>
</evidence>
<dbReference type="PROSITE" id="PS50112">
    <property type="entry name" value="PAS"/>
    <property type="match status" value="2"/>
</dbReference>
<evidence type="ECO:0000256" key="2">
    <source>
        <dbReference type="ARBA" id="ARBA00022553"/>
    </source>
</evidence>
<dbReference type="Gene3D" id="3.30.450.40">
    <property type="match status" value="1"/>
</dbReference>
<proteinExistence type="predicted"/>
<dbReference type="InterPro" id="IPR036457">
    <property type="entry name" value="PPM-type-like_dom_sf"/>
</dbReference>
<dbReference type="InterPro" id="IPR013656">
    <property type="entry name" value="PAS_4"/>
</dbReference>